<name>A0A9D9N7V2_9FIRM</name>
<dbReference type="InterPro" id="IPR008006">
    <property type="entry name" value="Peptidase_M26_N_dom"/>
</dbReference>
<reference evidence="4" key="2">
    <citation type="journal article" date="2021" name="PeerJ">
        <title>Extensive microbial diversity within the chicken gut microbiome revealed by metagenomics and culture.</title>
        <authorList>
            <person name="Gilroy R."/>
            <person name="Ravi A."/>
            <person name="Getino M."/>
            <person name="Pursley I."/>
            <person name="Horton D.L."/>
            <person name="Alikhan N.F."/>
            <person name="Baker D."/>
            <person name="Gharbi K."/>
            <person name="Hall N."/>
            <person name="Watson M."/>
            <person name="Adriaenssens E.M."/>
            <person name="Foster-Nyarko E."/>
            <person name="Jarju S."/>
            <person name="Secka A."/>
            <person name="Antonio M."/>
            <person name="Oren A."/>
            <person name="Chaudhuri R.R."/>
            <person name="La Ragione R."/>
            <person name="Hildebrand F."/>
            <person name="Pallen M.J."/>
        </authorList>
    </citation>
    <scope>NUCLEOTIDE SEQUENCE</scope>
    <source>
        <strain evidence="4">E3-2379</strain>
    </source>
</reference>
<keyword evidence="1" id="KW-0378">Hydrolase</keyword>
<feature type="non-terminal residue" evidence="4">
    <location>
        <position position="1"/>
    </location>
</feature>
<evidence type="ECO:0000259" key="2">
    <source>
        <dbReference type="Pfam" id="PF05342"/>
    </source>
</evidence>
<protein>
    <recommendedName>
        <fullName evidence="6">Peptidase M26</fullName>
    </recommendedName>
</protein>
<evidence type="ECO:0000313" key="4">
    <source>
        <dbReference type="EMBL" id="MBO8463310.1"/>
    </source>
</evidence>
<dbReference type="GO" id="GO:0016020">
    <property type="term" value="C:membrane"/>
    <property type="evidence" value="ECO:0007669"/>
    <property type="project" value="InterPro"/>
</dbReference>
<dbReference type="Gene3D" id="2.160.20.110">
    <property type="match status" value="3"/>
</dbReference>
<feature type="domain" description="Peptidase M26 C-terminal" evidence="3">
    <location>
        <begin position="470"/>
        <end position="1048"/>
    </location>
</feature>
<dbReference type="GO" id="GO:0004222">
    <property type="term" value="F:metalloendopeptidase activity"/>
    <property type="evidence" value="ECO:0007669"/>
    <property type="project" value="InterPro"/>
</dbReference>
<organism evidence="4 5">
    <name type="scientific">Candidatus Scybalomonas excrementavium</name>
    <dbReference type="NCBI Taxonomy" id="2840943"/>
    <lineage>
        <taxon>Bacteria</taxon>
        <taxon>Bacillati</taxon>
        <taxon>Bacillota</taxon>
        <taxon>Clostridia</taxon>
        <taxon>Lachnospirales</taxon>
        <taxon>Lachnospiraceae</taxon>
        <taxon>Lachnospiraceae incertae sedis</taxon>
        <taxon>Candidatus Scybalomonas</taxon>
    </lineage>
</organism>
<dbReference type="Pfam" id="PF07580">
    <property type="entry name" value="Peptidase_M26_C"/>
    <property type="match status" value="1"/>
</dbReference>
<evidence type="ECO:0000259" key="3">
    <source>
        <dbReference type="Pfam" id="PF07580"/>
    </source>
</evidence>
<sequence length="1925" mass="213036">KTTGSYTFAISYKDSKGEHGIVKDATEFFEEVAANLNGTYTLTEDLDASKIPADKAAIVGTFTGKINGNGHKILNLKTSLFQKVSGATIENLVIEDATITSSVKGMLADSIENKSVISDTFVVNSSLKNNTNQMGAFAGVLNNSTIKNSAAINISIKGNNTIGGMIGQTNSGAVVENSYVTGTIEGTIYHNLGARIGGITGWHSGKSIDHCFTNVTIKALSKTGNGGLIGGPNSVNPKITYSFSIANGSTNKIAGFNVLGNVQEVYEYKDANGATNIHANNQDKVKEVSDIYTKSFYTDVLKLDESVWNLDLVDNGKLPSLKADPLPNTLVDYEIQENKNNIPNYKEVRNQESYKEANEVAYANMAKLMPFVSTEDWVSYGNKVETSSSIHSKKIQYVLPLDKNGALVTGVEKQDSDVVTKILLVYEDGESEEFSVQYQNLVGGLVATYGTTTGDLKYQFHNYVVDVNEELKQEVLKLAKGYDYATDIASLTSETESRLYTDYYKENVKSDLDNIVTKYILSQANYPSYLENEAVQKQWKDKLLNETNLKKFLYAFNYYNKWYNINFNGVNLSDLIFFNGELLNQNMTREKLTNQLLSASQTLRGTASTYDFYQQVLKPYTGKEMMEFIADMAKQVAGYENPSDWFVAEFDGILKEQPIVGKEDTINYRIWDILSNLASRKKIVLPMLTAPQEDMYLISMPSQLVIGSLNRYPQYVNKDGKEREKMKQAINNYAERLEHFYGVSSNWISNSEKLLNSFVNIQYDTRFSFPSSDKADAGTQNAGTTKDPVMKWVYEAIGSFGAANGSAAYANGTDVYWIVEGALGGEYAFSVFSHETAHNQDGRYFYAGNGRRSGTGPEAHADGNIAQQIGDGSMVFNISTMKDIASDITNNFSYERIDTAEKVHSYYKEMFETGYVLDYLEGQAFLQLTPEQQSKIAIQVSEQKDGTSVKVTYKKLSADEFREMNLQTMEDLWNNKIALKTAGTFSSSSYGNYGYESFYDVNWYQVHNDEGSPDSSSFKRLAQEMLGIGGYENGYITYISGKSKNDLDALRKITGQDDITWKSYKLGRYDEVKENLDKIPYFNADEVVAQFKKAFEQDAKEGTGKRNNSISVKRTLYGIVKRATDDFSNGNVYETPEVIGVSSAQQLVDLVKQNPAGYYQLTEDIDFTGISAKDGSYITERFIGVLDGNGHSMTGMKYTLFNQMLYAQVKNLKIVQPSYEAEATAYLAKTSKNLTIDAVTVDGADMALPFVKNTSGVYYEYGTVGSEVRDVEIYSVDDFLAIGATEAAKKKSYKLMADLDFTDKEISGTIISGTFTGKINGNGFTISNLTNTIFDKLQNATITNLGISDSNLTKANQKGILANNIANSVIEKLYIKDSSLSNDTNQVGGVAGVIANSTVREVSLENINIKSNNTIGGIAGQIDNSKVENCLVTGKIQGTIYHNLGARIGGITGWLGNNTTLNNIYTRVEIVAPQAVGNGGLIGGPDSRNVSIANSIALTMGKNARQIAGWNVLNQVSNVYEYTDSNSTTNITDANKEEVKVASKEQVKTEDFYVTDLGWSTDVWDFSDVEAGETPRLKGALKVFVEDAEAPVITGVENNGIYADSVTPVVEDEHLKSVTIVKDDMELAYEEGMTLTEEGQYEIVATDRKNNQTTVTFMIDKTAPSIEVSLDSQDKLWETYSLSFKDALSGIAEVKWDIDEKGIEDFQKEVGVIEVKDEKGFSESITLYKNSTYTFYVKDKAGNEDVYVLNTSNIMTEDKSAPVITGVENNGIYANSVTPVITDENLKAVTIIKDGAEFTYEEGMTLTEDGQYEIIAVDKGNNQTTVTFTIDKTLPTIEVNLDSQDKFWESYTLSFKDTVSGIAEVKWDIDEKGIEDFQKEVGVIEVKDEKEFSESMTLYKNSTYTFYIKDKAGNEDVYVLHTSQY</sequence>
<feature type="domain" description="Peptidase M26 N-terminal" evidence="2">
    <location>
        <begin position="5"/>
        <end position="122"/>
    </location>
</feature>
<gene>
    <name evidence="4" type="ORF">IAC13_05195</name>
</gene>
<dbReference type="InterPro" id="IPR011050">
    <property type="entry name" value="Pectin_lyase_fold/virulence"/>
</dbReference>
<proteinExistence type="predicted"/>
<dbReference type="GO" id="GO:0008270">
    <property type="term" value="F:zinc ion binding"/>
    <property type="evidence" value="ECO:0007669"/>
    <property type="project" value="InterPro"/>
</dbReference>
<dbReference type="SUPFAM" id="SSF51126">
    <property type="entry name" value="Pectin lyase-like"/>
    <property type="match status" value="1"/>
</dbReference>
<feature type="domain" description="Peptidase M26 N-terminal" evidence="2">
    <location>
        <begin position="1307"/>
        <end position="1373"/>
    </location>
</feature>
<evidence type="ECO:0000256" key="1">
    <source>
        <dbReference type="ARBA" id="ARBA00022801"/>
    </source>
</evidence>
<feature type="domain" description="Peptidase M26 N-terminal" evidence="2">
    <location>
        <begin position="1143"/>
        <end position="1243"/>
    </location>
</feature>
<comment type="caution">
    <text evidence="4">The sequence shown here is derived from an EMBL/GenBank/DDBJ whole genome shotgun (WGS) entry which is preliminary data.</text>
</comment>
<accession>A0A9D9N7V2</accession>
<evidence type="ECO:0000313" key="5">
    <source>
        <dbReference type="Proteomes" id="UP000823618"/>
    </source>
</evidence>
<dbReference type="Proteomes" id="UP000823618">
    <property type="component" value="Unassembled WGS sequence"/>
</dbReference>
<dbReference type="EMBL" id="JADIML010000144">
    <property type="protein sequence ID" value="MBO8463310.1"/>
    <property type="molecule type" value="Genomic_DNA"/>
</dbReference>
<evidence type="ECO:0008006" key="6">
    <source>
        <dbReference type="Google" id="ProtNLM"/>
    </source>
</evidence>
<reference evidence="4" key="1">
    <citation type="submission" date="2020-10" db="EMBL/GenBank/DDBJ databases">
        <authorList>
            <person name="Gilroy R."/>
        </authorList>
    </citation>
    <scope>NUCLEOTIDE SEQUENCE</scope>
    <source>
        <strain evidence="4">E3-2379</strain>
    </source>
</reference>
<dbReference type="Pfam" id="PF05342">
    <property type="entry name" value="Peptidase_M26_N"/>
    <property type="match status" value="3"/>
</dbReference>
<dbReference type="GO" id="GO:0005576">
    <property type="term" value="C:extracellular region"/>
    <property type="evidence" value="ECO:0007669"/>
    <property type="project" value="InterPro"/>
</dbReference>
<dbReference type="InterPro" id="IPR011505">
    <property type="entry name" value="Peptidase_M26_C_dom"/>
</dbReference>